<evidence type="ECO:0000313" key="4">
    <source>
        <dbReference type="Proteomes" id="UP000306409"/>
    </source>
</evidence>
<keyword evidence="4" id="KW-1185">Reference proteome</keyword>
<dbReference type="InterPro" id="IPR011089">
    <property type="entry name" value="GmrSD_C"/>
</dbReference>
<feature type="domain" description="GmrSD restriction endonucleases N-terminal" evidence="1">
    <location>
        <begin position="26"/>
        <end position="246"/>
    </location>
</feature>
<sequence>MKENKYGTKGDDILLDNKIEAKEILVKDLFDSKFLFRVPEYQRQFSWENDNFDQLFEDIKESLESEEDNYFLGSVILQVNEINLDGSGIYDIVDGQQRLTTITILLAVMRDLTNSTQAKATLQEKIYQKENEYMGTKEEVRIHVRDREKDFFRKYVLEEEGTKKATIKNNLSEPQQRIVTAIEVFRNKFYIDGAVNQKLLSNMIKYILNNCVLVYVKTGNFTSAFRLFSVLNDRGMPLATSDLLKSANLSAVKENNRKRYQMSWEQIEEDLGRDELDKLIGFIRTILIKEKPRKNIVDEYNQMIFNGIMEPGEEYIQYLDEVANIYKERILNANIGISTNIEVKFYNLISIMRDFIPFSDWMVAFISFALKYPEESNLYNFLIILEKSYVINWIIGITTTKRIVETNRILQVIEKSKNAKEVFNDDVFDLNDYKNEVQRLLNDSLFYKMKFCKYILLRLDLYLCENSNINKCYKGTVSVEHVLPQNPKEDSEWTRTFDSNSRNELTHKLGNLVLLSRKKNSAANNIDFKEKIIKYYSNGITDFEITREIKDYSIWNHSSIQSRQVKQLNRILDIYYS</sequence>
<dbReference type="KEGG" id="rher:EHE19_005955"/>
<dbReference type="Pfam" id="PF07510">
    <property type="entry name" value="GmrSD_C"/>
    <property type="match status" value="1"/>
</dbReference>
<dbReference type="InterPro" id="IPR004919">
    <property type="entry name" value="GmrSD_N"/>
</dbReference>
<evidence type="ECO:0000313" key="3">
    <source>
        <dbReference type="EMBL" id="QNU67985.1"/>
    </source>
</evidence>
<accession>A0A7H1VRH3</accession>
<reference evidence="3 4" key="1">
    <citation type="submission" date="2020-09" db="EMBL/GenBank/DDBJ databases">
        <title>Characterization and genome sequencing of Ruminiclostridium sp. nov. MA18.</title>
        <authorList>
            <person name="Rettenmaier R."/>
            <person name="Kowollik M.-L."/>
            <person name="Liebl W."/>
            <person name="Zverlov V."/>
        </authorList>
    </citation>
    <scope>NUCLEOTIDE SEQUENCE [LARGE SCALE GENOMIC DNA]</scope>
    <source>
        <strain evidence="3 4">MA18</strain>
    </source>
</reference>
<organism evidence="3 4">
    <name type="scientific">Ruminiclostridium herbifermentans</name>
    <dbReference type="NCBI Taxonomy" id="2488810"/>
    <lineage>
        <taxon>Bacteria</taxon>
        <taxon>Bacillati</taxon>
        <taxon>Bacillota</taxon>
        <taxon>Clostridia</taxon>
        <taxon>Eubacteriales</taxon>
        <taxon>Oscillospiraceae</taxon>
        <taxon>Ruminiclostridium</taxon>
    </lineage>
</organism>
<evidence type="ECO:0000259" key="1">
    <source>
        <dbReference type="Pfam" id="PF03235"/>
    </source>
</evidence>
<dbReference type="PANTHER" id="PTHR35149:SF2">
    <property type="entry name" value="DUF262 DOMAIN-CONTAINING PROTEIN"/>
    <property type="match status" value="1"/>
</dbReference>
<dbReference type="PANTHER" id="PTHR35149">
    <property type="entry name" value="SLL5132 PROTEIN"/>
    <property type="match status" value="1"/>
</dbReference>
<gene>
    <name evidence="3" type="ORF">EHE19_005955</name>
</gene>
<evidence type="ECO:0000259" key="2">
    <source>
        <dbReference type="Pfam" id="PF07510"/>
    </source>
</evidence>
<protein>
    <submittedName>
        <fullName evidence="3">DUF262 domain-containing protein</fullName>
    </submittedName>
</protein>
<feature type="domain" description="GmrSD restriction endonucleases C-terminal" evidence="2">
    <location>
        <begin position="435"/>
        <end position="565"/>
    </location>
</feature>
<proteinExistence type="predicted"/>
<dbReference type="AlphaFoldDB" id="A0A7H1VRH3"/>
<name>A0A7H1VRH3_9FIRM</name>
<dbReference type="Proteomes" id="UP000306409">
    <property type="component" value="Chromosome"/>
</dbReference>
<dbReference type="Pfam" id="PF03235">
    <property type="entry name" value="GmrSD_N"/>
    <property type="match status" value="1"/>
</dbReference>
<dbReference type="EMBL" id="CP061336">
    <property type="protein sequence ID" value="QNU67985.1"/>
    <property type="molecule type" value="Genomic_DNA"/>
</dbReference>